<dbReference type="Gene3D" id="3.40.30.10">
    <property type="entry name" value="Glutaredoxin"/>
    <property type="match status" value="1"/>
</dbReference>
<name>A0A150GNN8_GONPE</name>
<dbReference type="AlphaFoldDB" id="A0A150GNN8"/>
<comment type="caution">
    <text evidence="3">The sequence shown here is derived from an EMBL/GenBank/DDBJ whole genome shotgun (WGS) entry which is preliminary data.</text>
</comment>
<gene>
    <name evidence="3" type="ORF">GPECTOR_12g389</name>
</gene>
<organism evidence="3 4">
    <name type="scientific">Gonium pectorale</name>
    <name type="common">Green alga</name>
    <dbReference type="NCBI Taxonomy" id="33097"/>
    <lineage>
        <taxon>Eukaryota</taxon>
        <taxon>Viridiplantae</taxon>
        <taxon>Chlorophyta</taxon>
        <taxon>core chlorophytes</taxon>
        <taxon>Chlorophyceae</taxon>
        <taxon>CS clade</taxon>
        <taxon>Chlamydomonadales</taxon>
        <taxon>Volvocaceae</taxon>
        <taxon>Gonium</taxon>
    </lineage>
</organism>
<evidence type="ECO:0000313" key="3">
    <source>
        <dbReference type="EMBL" id="KXZ51427.1"/>
    </source>
</evidence>
<evidence type="ECO:0000259" key="2">
    <source>
        <dbReference type="Pfam" id="PF00085"/>
    </source>
</evidence>
<dbReference type="OrthoDB" id="2121326at2759"/>
<dbReference type="SUPFAM" id="SSF52833">
    <property type="entry name" value="Thioredoxin-like"/>
    <property type="match status" value="1"/>
</dbReference>
<dbReference type="CDD" id="cd02947">
    <property type="entry name" value="TRX_family"/>
    <property type="match status" value="1"/>
</dbReference>
<keyword evidence="1" id="KW-1015">Disulfide bond</keyword>
<evidence type="ECO:0000313" key="4">
    <source>
        <dbReference type="Proteomes" id="UP000075714"/>
    </source>
</evidence>
<dbReference type="STRING" id="33097.A0A150GNN8"/>
<dbReference type="InterPro" id="IPR036249">
    <property type="entry name" value="Thioredoxin-like_sf"/>
</dbReference>
<dbReference type="Pfam" id="PF00085">
    <property type="entry name" value="Thioredoxin"/>
    <property type="match status" value="1"/>
</dbReference>
<feature type="domain" description="Thioredoxin" evidence="2">
    <location>
        <begin position="1"/>
        <end position="69"/>
    </location>
</feature>
<evidence type="ECO:0000256" key="1">
    <source>
        <dbReference type="ARBA" id="ARBA00023157"/>
    </source>
</evidence>
<accession>A0A150GNN8</accession>
<dbReference type="InterPro" id="IPR013766">
    <property type="entry name" value="Thioredoxin_domain"/>
</dbReference>
<protein>
    <recommendedName>
        <fullName evidence="2">Thioredoxin domain-containing protein</fullName>
    </recommendedName>
</protein>
<dbReference type="PANTHER" id="PTHR46115">
    <property type="entry name" value="THIOREDOXIN-LIKE PROTEIN 1"/>
    <property type="match status" value="1"/>
</dbReference>
<sequence>MIAPVFSKLSNQYPSVSFVKIDIDNGALSTTVNDHGITGVPTFVYYKGGRRVESFSGARPDMLEELIKKHTK</sequence>
<proteinExistence type="predicted"/>
<dbReference type="EMBL" id="LSYV01000013">
    <property type="protein sequence ID" value="KXZ51427.1"/>
    <property type="molecule type" value="Genomic_DNA"/>
</dbReference>
<dbReference type="Proteomes" id="UP000075714">
    <property type="component" value="Unassembled WGS sequence"/>
</dbReference>
<keyword evidence="4" id="KW-1185">Reference proteome</keyword>
<reference evidence="4" key="1">
    <citation type="journal article" date="2016" name="Nat. Commun.">
        <title>The Gonium pectorale genome demonstrates co-option of cell cycle regulation during the evolution of multicellularity.</title>
        <authorList>
            <person name="Hanschen E.R."/>
            <person name="Marriage T.N."/>
            <person name="Ferris P.J."/>
            <person name="Hamaji T."/>
            <person name="Toyoda A."/>
            <person name="Fujiyama A."/>
            <person name="Neme R."/>
            <person name="Noguchi H."/>
            <person name="Minakuchi Y."/>
            <person name="Suzuki M."/>
            <person name="Kawai-Toyooka H."/>
            <person name="Smith D.R."/>
            <person name="Sparks H."/>
            <person name="Anderson J."/>
            <person name="Bakaric R."/>
            <person name="Luria V."/>
            <person name="Karger A."/>
            <person name="Kirschner M.W."/>
            <person name="Durand P.M."/>
            <person name="Michod R.E."/>
            <person name="Nozaki H."/>
            <person name="Olson B.J."/>
        </authorList>
    </citation>
    <scope>NUCLEOTIDE SEQUENCE [LARGE SCALE GENOMIC DNA]</scope>
    <source>
        <strain evidence="4">NIES-2863</strain>
    </source>
</reference>